<keyword evidence="3 9" id="KW-0132">Cell division</keyword>
<feature type="domain" description="Tyr recombinase" evidence="10">
    <location>
        <begin position="104"/>
        <end position="285"/>
    </location>
</feature>
<feature type="domain" description="Core-binding (CB)" evidence="11">
    <location>
        <begin position="1"/>
        <end position="83"/>
    </location>
</feature>
<dbReference type="InterPro" id="IPR011010">
    <property type="entry name" value="DNA_brk_join_enz"/>
</dbReference>
<dbReference type="GO" id="GO:0005737">
    <property type="term" value="C:cytoplasm"/>
    <property type="evidence" value="ECO:0007669"/>
    <property type="project" value="UniProtKB-SubCell"/>
</dbReference>
<dbReference type="PANTHER" id="PTHR30349:SF77">
    <property type="entry name" value="TYROSINE RECOMBINASE XERC"/>
    <property type="match status" value="1"/>
</dbReference>
<comment type="similarity">
    <text evidence="9">Belongs to the 'phage' integrase family. XerC subfamily.</text>
</comment>
<dbReference type="SUPFAM" id="SSF56349">
    <property type="entry name" value="DNA breaking-rejoining enzymes"/>
    <property type="match status" value="1"/>
</dbReference>
<dbReference type="AlphaFoldDB" id="A0A7K3WMU1"/>
<reference evidence="12 13" key="1">
    <citation type="submission" date="2020-02" db="EMBL/GenBank/DDBJ databases">
        <title>Out from the shadows clarifying the taxonomy of the family Cryomorphaceae and related taxa by utilizing the GTDB taxonomic framework.</title>
        <authorList>
            <person name="Bowman J.P."/>
        </authorList>
    </citation>
    <scope>NUCLEOTIDE SEQUENCE [LARGE SCALE GENOMIC DNA]</scope>
    <source>
        <strain evidence="12 13">QSSC 1-22</strain>
    </source>
</reference>
<evidence type="ECO:0000256" key="2">
    <source>
        <dbReference type="ARBA" id="ARBA00022490"/>
    </source>
</evidence>
<evidence type="ECO:0000259" key="11">
    <source>
        <dbReference type="PROSITE" id="PS51900"/>
    </source>
</evidence>
<dbReference type="Gene3D" id="1.10.443.10">
    <property type="entry name" value="Intergrase catalytic core"/>
    <property type="match status" value="1"/>
</dbReference>
<dbReference type="GO" id="GO:0006313">
    <property type="term" value="P:DNA transposition"/>
    <property type="evidence" value="ECO:0007669"/>
    <property type="project" value="UniProtKB-UniRule"/>
</dbReference>
<comment type="subcellular location">
    <subcellularLocation>
        <location evidence="1 9">Cytoplasm</location>
    </subcellularLocation>
</comment>
<dbReference type="InterPro" id="IPR004107">
    <property type="entry name" value="Integrase_SAM-like_N"/>
</dbReference>
<comment type="function">
    <text evidence="9">Site-specific tyrosine recombinase, which acts by catalyzing the cutting and rejoining of the recombining DNA molecules. The XerC-XerD complex is essential to convert dimers of the bacterial chromosome into monomers to permit their segregation at cell division. It also contributes to the segregational stability of plasmids.</text>
</comment>
<protein>
    <recommendedName>
        <fullName evidence="9">Tyrosine recombinase XerC</fullName>
    </recommendedName>
</protein>
<keyword evidence="2 9" id="KW-0963">Cytoplasm</keyword>
<keyword evidence="4 9" id="KW-0159">Chromosome partition</keyword>
<proteinExistence type="inferred from homology"/>
<feature type="active site" evidence="9">
    <location>
        <position position="263"/>
    </location>
</feature>
<evidence type="ECO:0000256" key="9">
    <source>
        <dbReference type="HAMAP-Rule" id="MF_01808"/>
    </source>
</evidence>
<dbReference type="PROSITE" id="PS51898">
    <property type="entry name" value="TYR_RECOMBINASE"/>
    <property type="match status" value="1"/>
</dbReference>
<dbReference type="GO" id="GO:0051301">
    <property type="term" value="P:cell division"/>
    <property type="evidence" value="ECO:0007669"/>
    <property type="project" value="UniProtKB-KW"/>
</dbReference>
<feature type="active site" evidence="9">
    <location>
        <position position="145"/>
    </location>
</feature>
<dbReference type="HAMAP" id="MF_01808">
    <property type="entry name" value="Recomb_XerC_XerD"/>
    <property type="match status" value="1"/>
</dbReference>
<feature type="active site" evidence="9">
    <location>
        <position position="237"/>
    </location>
</feature>
<evidence type="ECO:0000256" key="6">
    <source>
        <dbReference type="ARBA" id="ARBA00023125"/>
    </source>
</evidence>
<dbReference type="EMBL" id="JAAGVY010000006">
    <property type="protein sequence ID" value="NEN22848.1"/>
    <property type="molecule type" value="Genomic_DNA"/>
</dbReference>
<keyword evidence="13" id="KW-1185">Reference proteome</keyword>
<accession>A0A7K3WMU1</accession>
<evidence type="ECO:0000256" key="7">
    <source>
        <dbReference type="ARBA" id="ARBA00023172"/>
    </source>
</evidence>
<comment type="subunit">
    <text evidence="9">Forms a cyclic heterotetrameric complex composed of two molecules of XerC and two molecules of XerD.</text>
</comment>
<feature type="active site" evidence="9">
    <location>
        <position position="240"/>
    </location>
</feature>
<dbReference type="Pfam" id="PF02899">
    <property type="entry name" value="Phage_int_SAM_1"/>
    <property type="match status" value="1"/>
</dbReference>
<dbReference type="InterPro" id="IPR023009">
    <property type="entry name" value="Tyrosine_recombinase_XerC/XerD"/>
</dbReference>
<name>A0A7K3WMU1_9FLAO</name>
<keyword evidence="7 9" id="KW-0233">DNA recombination</keyword>
<organism evidence="12 13">
    <name type="scientific">Cryomorpha ignava</name>
    <dbReference type="NCBI Taxonomy" id="101383"/>
    <lineage>
        <taxon>Bacteria</taxon>
        <taxon>Pseudomonadati</taxon>
        <taxon>Bacteroidota</taxon>
        <taxon>Flavobacteriia</taxon>
        <taxon>Flavobacteriales</taxon>
        <taxon>Cryomorphaceae</taxon>
        <taxon>Cryomorpha</taxon>
    </lineage>
</organism>
<evidence type="ECO:0000313" key="12">
    <source>
        <dbReference type="EMBL" id="NEN22848.1"/>
    </source>
</evidence>
<evidence type="ECO:0000313" key="13">
    <source>
        <dbReference type="Proteomes" id="UP000486602"/>
    </source>
</evidence>
<keyword evidence="6 9" id="KW-0238">DNA-binding</keyword>
<dbReference type="Gene3D" id="1.10.150.130">
    <property type="match status" value="1"/>
</dbReference>
<feature type="active site" evidence="9">
    <location>
        <position position="169"/>
    </location>
</feature>
<keyword evidence="5 9" id="KW-0229">DNA integration</keyword>
<keyword evidence="8 9" id="KW-0131">Cell cycle</keyword>
<comment type="caution">
    <text evidence="12">The sequence shown here is derived from an EMBL/GenBank/DDBJ whole genome shotgun (WGS) entry which is preliminary data.</text>
</comment>
<evidence type="ECO:0000256" key="3">
    <source>
        <dbReference type="ARBA" id="ARBA00022618"/>
    </source>
</evidence>
<gene>
    <name evidence="9" type="primary">xerC</name>
    <name evidence="12" type="ORF">G3O08_04975</name>
</gene>
<dbReference type="GO" id="GO:0009037">
    <property type="term" value="F:tyrosine-based site-specific recombinase activity"/>
    <property type="evidence" value="ECO:0007669"/>
    <property type="project" value="UniProtKB-UniRule"/>
</dbReference>
<evidence type="ECO:0000256" key="1">
    <source>
        <dbReference type="ARBA" id="ARBA00004496"/>
    </source>
</evidence>
<feature type="active site" description="O-(3'-phospho-DNA)-tyrosine intermediate" evidence="9">
    <location>
        <position position="272"/>
    </location>
</feature>
<sequence>MVEKFLEYLAFEKRYSAHTIKGYTSDLEQLRLYLNASYELDLIEQVSHDMLRSWIVSLMENDISPRSVGRKISAVKSFFKWGRKFQGFDQDPTLKITLPKVSKRLPIYVEEEEMETLNTEGQFPNTFEGMRDRLIVELFYQTGIRSNELLTLKTNDVDFQRGTIKVLGKRNKERIIPVGKDVISLMEPYYKIRMHEFEPSSFFFITSKGDSLYPKLVYKIVNTYLGRVSSLRKKSPHVLRHTFATHMLNRGADLNAIKELLGHASLAATQVYTHNSIEKLKEIHRKAHPNG</sequence>
<dbReference type="Pfam" id="PF00589">
    <property type="entry name" value="Phage_integrase"/>
    <property type="match status" value="1"/>
</dbReference>
<dbReference type="InterPro" id="IPR013762">
    <property type="entry name" value="Integrase-like_cat_sf"/>
</dbReference>
<dbReference type="Proteomes" id="UP000486602">
    <property type="component" value="Unassembled WGS sequence"/>
</dbReference>
<dbReference type="GO" id="GO:0007059">
    <property type="term" value="P:chromosome segregation"/>
    <property type="evidence" value="ECO:0007669"/>
    <property type="project" value="UniProtKB-UniRule"/>
</dbReference>
<evidence type="ECO:0000256" key="8">
    <source>
        <dbReference type="ARBA" id="ARBA00023306"/>
    </source>
</evidence>
<dbReference type="PANTHER" id="PTHR30349">
    <property type="entry name" value="PHAGE INTEGRASE-RELATED"/>
    <property type="match status" value="1"/>
</dbReference>
<dbReference type="InterPro" id="IPR044068">
    <property type="entry name" value="CB"/>
</dbReference>
<evidence type="ECO:0000259" key="10">
    <source>
        <dbReference type="PROSITE" id="PS51898"/>
    </source>
</evidence>
<dbReference type="InterPro" id="IPR010998">
    <property type="entry name" value="Integrase_recombinase_N"/>
</dbReference>
<dbReference type="GO" id="GO:0003677">
    <property type="term" value="F:DNA binding"/>
    <property type="evidence" value="ECO:0007669"/>
    <property type="project" value="UniProtKB-UniRule"/>
</dbReference>
<dbReference type="InterPro" id="IPR002104">
    <property type="entry name" value="Integrase_catalytic"/>
</dbReference>
<dbReference type="InterPro" id="IPR050090">
    <property type="entry name" value="Tyrosine_recombinase_XerCD"/>
</dbReference>
<evidence type="ECO:0000256" key="4">
    <source>
        <dbReference type="ARBA" id="ARBA00022829"/>
    </source>
</evidence>
<dbReference type="PROSITE" id="PS51900">
    <property type="entry name" value="CB"/>
    <property type="match status" value="1"/>
</dbReference>
<evidence type="ECO:0000256" key="5">
    <source>
        <dbReference type="ARBA" id="ARBA00022908"/>
    </source>
</evidence>